<evidence type="ECO:0008006" key="4">
    <source>
        <dbReference type="Google" id="ProtNLM"/>
    </source>
</evidence>
<protein>
    <recommendedName>
        <fullName evidence="4">Transmembrane protein</fullName>
    </recommendedName>
</protein>
<keyword evidence="2" id="KW-1133">Transmembrane helix</keyword>
<keyword evidence="1" id="KW-0175">Coiled coil</keyword>
<evidence type="ECO:0000256" key="2">
    <source>
        <dbReference type="SAM" id="Phobius"/>
    </source>
</evidence>
<sequence>MPLPAAALKLKRFRRRFGISAPRVVVRSHFPWQWLVLPAILLALLLGVAGWMVAQKKETGILGVEIESFRQQLQAQREELNLLRSTAGTGQSVASIERAAQQQLLTRIQGLEAENAALKEDILLFERLIPTAGEGASVRVENFRVFKESETRFRYRLLLAFQSDRQTPDFRGRLQIAISYADNGRVLQLVLPERRENSAEYQLEIKHFLRREGVFELPAGAVLRAVEARVLQGDTLKSKRLAQF</sequence>
<keyword evidence="2" id="KW-0812">Transmembrane</keyword>
<feature type="transmembrane region" description="Helical" evidence="2">
    <location>
        <begin position="32"/>
        <end position="54"/>
    </location>
</feature>
<dbReference type="AlphaFoldDB" id="Q47IC3"/>
<gene>
    <name evidence="3" type="ordered locus">Daro_0651</name>
</gene>
<dbReference type="Pfam" id="PF20567">
    <property type="entry name" value="DUF6776"/>
    <property type="match status" value="1"/>
</dbReference>
<dbReference type="HOGENOM" id="CLU_096797_0_0_4"/>
<dbReference type="InterPro" id="IPR046703">
    <property type="entry name" value="DUF6776"/>
</dbReference>
<name>Q47IC3_DECAR</name>
<dbReference type="STRING" id="159087.Daro_0651"/>
<dbReference type="eggNOG" id="ENOG502Z8KI">
    <property type="taxonomic scope" value="Bacteria"/>
</dbReference>
<evidence type="ECO:0000313" key="3">
    <source>
        <dbReference type="EMBL" id="AAZ45408.1"/>
    </source>
</evidence>
<accession>Q47IC3</accession>
<dbReference type="KEGG" id="dar:Daro_0651"/>
<reference evidence="3" key="1">
    <citation type="submission" date="2005-08" db="EMBL/GenBank/DDBJ databases">
        <title>Complete sequence of Dechloromonas aromatica RCB.</title>
        <authorList>
            <person name="Salinero K.K."/>
            <person name="Copeland A."/>
            <person name="Lucas S."/>
            <person name="Lapidus A."/>
            <person name="Barry K."/>
            <person name="Detter J.C."/>
            <person name="Glavina T."/>
            <person name="Hammon N."/>
            <person name="Israni S."/>
            <person name="Pitluck S."/>
            <person name="Di Bartolo G."/>
            <person name="Trong S."/>
            <person name="Schmutz J."/>
            <person name="Larimer F."/>
            <person name="Land M."/>
            <person name="Ivanova N."/>
            <person name="Richardson P."/>
        </authorList>
    </citation>
    <scope>NUCLEOTIDE SEQUENCE</scope>
    <source>
        <strain evidence="3">RCB</strain>
    </source>
</reference>
<proteinExistence type="predicted"/>
<keyword evidence="2" id="KW-0472">Membrane</keyword>
<evidence type="ECO:0000256" key="1">
    <source>
        <dbReference type="SAM" id="Coils"/>
    </source>
</evidence>
<feature type="coiled-coil region" evidence="1">
    <location>
        <begin position="66"/>
        <end position="128"/>
    </location>
</feature>
<organism evidence="3">
    <name type="scientific">Dechloromonas aromatica (strain RCB)</name>
    <dbReference type="NCBI Taxonomy" id="159087"/>
    <lineage>
        <taxon>Bacteria</taxon>
        <taxon>Pseudomonadati</taxon>
        <taxon>Pseudomonadota</taxon>
        <taxon>Betaproteobacteria</taxon>
        <taxon>Rhodocyclales</taxon>
        <taxon>Azonexaceae</taxon>
        <taxon>Dechloromonas</taxon>
    </lineage>
</organism>
<dbReference type="EMBL" id="CP000089">
    <property type="protein sequence ID" value="AAZ45408.1"/>
    <property type="molecule type" value="Genomic_DNA"/>
</dbReference>